<feature type="compositionally biased region" description="Low complexity" evidence="10">
    <location>
        <begin position="507"/>
        <end position="526"/>
    </location>
</feature>
<dbReference type="Pfam" id="PF00069">
    <property type="entry name" value="Pkinase"/>
    <property type="match status" value="2"/>
</dbReference>
<feature type="region of interest" description="Disordered" evidence="10">
    <location>
        <begin position="507"/>
        <end position="672"/>
    </location>
</feature>
<feature type="region of interest" description="Disordered" evidence="10">
    <location>
        <begin position="428"/>
        <end position="469"/>
    </location>
</feature>
<gene>
    <name evidence="12" type="ORF">R3P38DRAFT_3250117</name>
</gene>
<keyword evidence="3" id="KW-0808">Transferase</keyword>
<proteinExistence type="predicted"/>
<evidence type="ECO:0000256" key="8">
    <source>
        <dbReference type="ARBA" id="ARBA00048679"/>
    </source>
</evidence>
<dbReference type="PROSITE" id="PS50011">
    <property type="entry name" value="PROTEIN_KINASE_DOM"/>
    <property type="match status" value="1"/>
</dbReference>
<feature type="compositionally biased region" description="Low complexity" evidence="10">
    <location>
        <begin position="252"/>
        <end position="268"/>
    </location>
</feature>
<comment type="caution">
    <text evidence="12">The sequence shown here is derived from an EMBL/GenBank/DDBJ whole genome shotgun (WGS) entry which is preliminary data.</text>
</comment>
<evidence type="ECO:0000256" key="7">
    <source>
        <dbReference type="ARBA" id="ARBA00047899"/>
    </source>
</evidence>
<name>A0AAW0EGQ1_9AGAR</name>
<dbReference type="InterPro" id="IPR000719">
    <property type="entry name" value="Prot_kinase_dom"/>
</dbReference>
<evidence type="ECO:0000256" key="9">
    <source>
        <dbReference type="PROSITE-ProRule" id="PRU10141"/>
    </source>
</evidence>
<evidence type="ECO:0000256" key="2">
    <source>
        <dbReference type="ARBA" id="ARBA00022527"/>
    </source>
</evidence>
<dbReference type="EC" id="2.7.11.1" evidence="1"/>
<evidence type="ECO:0000256" key="6">
    <source>
        <dbReference type="ARBA" id="ARBA00022840"/>
    </source>
</evidence>
<dbReference type="InterPro" id="IPR011009">
    <property type="entry name" value="Kinase-like_dom_sf"/>
</dbReference>
<keyword evidence="4 9" id="KW-0547">Nucleotide-binding</keyword>
<dbReference type="SMART" id="SM00220">
    <property type="entry name" value="S_TKc"/>
    <property type="match status" value="1"/>
</dbReference>
<dbReference type="GO" id="GO:0004674">
    <property type="term" value="F:protein serine/threonine kinase activity"/>
    <property type="evidence" value="ECO:0007669"/>
    <property type="project" value="UniProtKB-KW"/>
</dbReference>
<keyword evidence="2" id="KW-0723">Serine/threonine-protein kinase</keyword>
<dbReference type="GO" id="GO:0050684">
    <property type="term" value="P:regulation of mRNA processing"/>
    <property type="evidence" value="ECO:0007669"/>
    <property type="project" value="TreeGrafter"/>
</dbReference>
<dbReference type="InterPro" id="IPR008271">
    <property type="entry name" value="Ser/Thr_kinase_AS"/>
</dbReference>
<feature type="region of interest" description="Disordered" evidence="10">
    <location>
        <begin position="304"/>
        <end position="363"/>
    </location>
</feature>
<evidence type="ECO:0000256" key="3">
    <source>
        <dbReference type="ARBA" id="ARBA00022679"/>
    </source>
</evidence>
<feature type="binding site" evidence="9">
    <location>
        <position position="83"/>
    </location>
    <ligand>
        <name>ATP</name>
        <dbReference type="ChEBI" id="CHEBI:30616"/>
    </ligand>
</feature>
<evidence type="ECO:0000259" key="11">
    <source>
        <dbReference type="PROSITE" id="PS50011"/>
    </source>
</evidence>
<evidence type="ECO:0000256" key="5">
    <source>
        <dbReference type="ARBA" id="ARBA00022777"/>
    </source>
</evidence>
<feature type="compositionally biased region" description="Low complexity" evidence="10">
    <location>
        <begin position="610"/>
        <end position="646"/>
    </location>
</feature>
<dbReference type="PROSITE" id="PS00108">
    <property type="entry name" value="PROTEIN_KINASE_ST"/>
    <property type="match status" value="1"/>
</dbReference>
<dbReference type="InterPro" id="IPR051334">
    <property type="entry name" value="SRPK"/>
</dbReference>
<feature type="compositionally biased region" description="Polar residues" evidence="10">
    <location>
        <begin position="386"/>
        <end position="396"/>
    </location>
</feature>
<evidence type="ECO:0000256" key="4">
    <source>
        <dbReference type="ARBA" id="ARBA00022741"/>
    </source>
</evidence>
<evidence type="ECO:0000313" key="12">
    <source>
        <dbReference type="EMBL" id="KAK7064537.1"/>
    </source>
</evidence>
<dbReference type="AlphaFoldDB" id="A0AAW0EGQ1"/>
<comment type="catalytic activity">
    <reaction evidence="7">
        <text>L-threonyl-[protein] + ATP = O-phospho-L-threonyl-[protein] + ADP + H(+)</text>
        <dbReference type="Rhea" id="RHEA:46608"/>
        <dbReference type="Rhea" id="RHEA-COMP:11060"/>
        <dbReference type="Rhea" id="RHEA-COMP:11605"/>
        <dbReference type="ChEBI" id="CHEBI:15378"/>
        <dbReference type="ChEBI" id="CHEBI:30013"/>
        <dbReference type="ChEBI" id="CHEBI:30616"/>
        <dbReference type="ChEBI" id="CHEBI:61977"/>
        <dbReference type="ChEBI" id="CHEBI:456216"/>
        <dbReference type="EC" id="2.7.11.1"/>
    </reaction>
</comment>
<feature type="compositionally biased region" description="Low complexity" evidence="10">
    <location>
        <begin position="435"/>
        <end position="448"/>
    </location>
</feature>
<dbReference type="FunFam" id="1.10.510.10:FF:000275">
    <property type="entry name" value="SRSF protein kinase 2 isoform X3"/>
    <property type="match status" value="1"/>
</dbReference>
<keyword evidence="6 9" id="KW-0067">ATP-binding</keyword>
<dbReference type="Proteomes" id="UP001362999">
    <property type="component" value="Unassembled WGS sequence"/>
</dbReference>
<dbReference type="GO" id="GO:0000245">
    <property type="term" value="P:spliceosomal complex assembly"/>
    <property type="evidence" value="ECO:0007669"/>
    <property type="project" value="TreeGrafter"/>
</dbReference>
<evidence type="ECO:0000313" key="13">
    <source>
        <dbReference type="Proteomes" id="UP001362999"/>
    </source>
</evidence>
<feature type="region of interest" description="Disordered" evidence="10">
    <location>
        <begin position="378"/>
        <end position="406"/>
    </location>
</feature>
<feature type="compositionally biased region" description="Low complexity" evidence="10">
    <location>
        <begin position="322"/>
        <end position="352"/>
    </location>
</feature>
<dbReference type="EMBL" id="JAWWNJ010000001">
    <property type="protein sequence ID" value="KAK7064537.1"/>
    <property type="molecule type" value="Genomic_DNA"/>
</dbReference>
<organism evidence="12 13">
    <name type="scientific">Favolaschia claudopus</name>
    <dbReference type="NCBI Taxonomy" id="2862362"/>
    <lineage>
        <taxon>Eukaryota</taxon>
        <taxon>Fungi</taxon>
        <taxon>Dikarya</taxon>
        <taxon>Basidiomycota</taxon>
        <taxon>Agaricomycotina</taxon>
        <taxon>Agaricomycetes</taxon>
        <taxon>Agaricomycetidae</taxon>
        <taxon>Agaricales</taxon>
        <taxon>Marasmiineae</taxon>
        <taxon>Mycenaceae</taxon>
        <taxon>Favolaschia</taxon>
    </lineage>
</organism>
<dbReference type="InterPro" id="IPR017441">
    <property type="entry name" value="Protein_kinase_ATP_BS"/>
</dbReference>
<feature type="compositionally biased region" description="Polar residues" evidence="10">
    <location>
        <begin position="557"/>
        <end position="598"/>
    </location>
</feature>
<feature type="region of interest" description="Disordered" evidence="10">
    <location>
        <begin position="209"/>
        <end position="276"/>
    </location>
</feature>
<dbReference type="GO" id="GO:0005737">
    <property type="term" value="C:cytoplasm"/>
    <property type="evidence" value="ECO:0007669"/>
    <property type="project" value="TreeGrafter"/>
</dbReference>
<keyword evidence="13" id="KW-1185">Reference proteome</keyword>
<keyword evidence="5 12" id="KW-0418">Kinase</keyword>
<evidence type="ECO:0000256" key="10">
    <source>
        <dbReference type="SAM" id="MobiDB-lite"/>
    </source>
</evidence>
<dbReference type="Gene3D" id="1.10.510.10">
    <property type="entry name" value="Transferase(Phosphotransferase) domain 1"/>
    <property type="match status" value="2"/>
</dbReference>
<sequence length="858" mass="91933">MAPSTVHCAYKYVGQPKLIQAEDIACKDEESPAEYNTGGYCPVKLSDSFKDGRYQVLRKLGWGHFSTVWLVKDTQLNQHSALKVVKSAGRYAETARDEIKLLSRVASVAPLHPGRQHIVSFLDSFAHQGPEASHICIVFEPLGEHLLSLIERHKRKGVPRALVKVIAKQVLLGLQYLHDECDLVHTDIKPENILISIPNVEAHIYNELTHSPSPTSRRVGVPPPPKSRPSVSIPQTHRSRRQVQIFDSQPLSSPGSRSGSIRGSISGPNSVSGSYVSPMQMSHMAKAAGANGLSTSAPKVASALSASAPRSLNPGHKSNPVTAASSQANSPTSPPSTSSSSSSVSSTPFTAAGSIGTPPTSLSNSFGSAMAAIVNATQETQKKPPTASQPIPNQPQERVGLPMKGKKQTVMEQEVENALSTSWKDKLGLSRDSPISVSHKSNNSISSKAKGFRPGHTRSSSGISVSGSWKDPGLSAPAPALVVSAVVSADGDQQGDYFHLAATGRSLTESGSATTTSSESSTATVTHARPSPNSTPLASAHKSDGFDVDTPIAESHPPSSETKPMVVNNPNPSLLSQTAPPRNVQGTNKPSPLQPSHIQSEQLPCPPPSSLSSHPDGHSQQSSSSSSIFAPLPTSPTSATSLTPTASSPPPSTSSPFDPTFPHLHTPALALPKPRPSYVPEISIKIADMGNATPSKKHFTEDIQTRQYRSPEAIIGRKDWGTRADIWSVACLVFELLTAEFLFDPQGQGELFSKDDDHMAQIIELLGDFALDVKMGGKYSRDLFDSHGSLRFIKTLKPWPLKRVMMEKYLWGEHDAVVLCAFLEPMLSVDFRNRADAKDMLDNSWLEVTPADDVVGEW</sequence>
<reference evidence="12 13" key="1">
    <citation type="journal article" date="2024" name="J Genomics">
        <title>Draft genome sequencing and assembly of Favolaschia claudopus CIRM-BRFM 2984 isolated from oak limbs.</title>
        <authorList>
            <person name="Navarro D."/>
            <person name="Drula E."/>
            <person name="Chaduli D."/>
            <person name="Cazenave R."/>
            <person name="Ahrendt S."/>
            <person name="Wang J."/>
            <person name="Lipzen A."/>
            <person name="Daum C."/>
            <person name="Barry K."/>
            <person name="Grigoriev I.V."/>
            <person name="Favel A."/>
            <person name="Rosso M.N."/>
            <person name="Martin F."/>
        </authorList>
    </citation>
    <scope>NUCLEOTIDE SEQUENCE [LARGE SCALE GENOMIC DNA]</scope>
    <source>
        <strain evidence="12 13">CIRM-BRFM 2984</strain>
    </source>
</reference>
<dbReference type="SUPFAM" id="SSF56112">
    <property type="entry name" value="Protein kinase-like (PK-like)"/>
    <property type="match status" value="1"/>
</dbReference>
<dbReference type="PANTHER" id="PTHR47634:SF9">
    <property type="entry name" value="PROTEIN KINASE DOMAIN-CONTAINING PROTEIN-RELATED"/>
    <property type="match status" value="1"/>
</dbReference>
<protein>
    <recommendedName>
        <fullName evidence="1">non-specific serine/threonine protein kinase</fullName>
        <ecNumber evidence="1">2.7.11.1</ecNumber>
    </recommendedName>
</protein>
<dbReference type="PROSITE" id="PS00107">
    <property type="entry name" value="PROTEIN_KINASE_ATP"/>
    <property type="match status" value="1"/>
</dbReference>
<comment type="catalytic activity">
    <reaction evidence="8">
        <text>L-seryl-[protein] + ATP = O-phospho-L-seryl-[protein] + ADP + H(+)</text>
        <dbReference type="Rhea" id="RHEA:17989"/>
        <dbReference type="Rhea" id="RHEA-COMP:9863"/>
        <dbReference type="Rhea" id="RHEA-COMP:11604"/>
        <dbReference type="ChEBI" id="CHEBI:15378"/>
        <dbReference type="ChEBI" id="CHEBI:29999"/>
        <dbReference type="ChEBI" id="CHEBI:30616"/>
        <dbReference type="ChEBI" id="CHEBI:83421"/>
        <dbReference type="ChEBI" id="CHEBI:456216"/>
        <dbReference type="EC" id="2.7.11.1"/>
    </reaction>
</comment>
<dbReference type="GO" id="GO:0005634">
    <property type="term" value="C:nucleus"/>
    <property type="evidence" value="ECO:0007669"/>
    <property type="project" value="TreeGrafter"/>
</dbReference>
<dbReference type="Gene3D" id="3.30.200.20">
    <property type="entry name" value="Phosphorylase Kinase, domain 1"/>
    <property type="match status" value="1"/>
</dbReference>
<feature type="compositionally biased region" description="Low complexity" evidence="10">
    <location>
        <begin position="459"/>
        <end position="469"/>
    </location>
</feature>
<accession>A0AAW0EGQ1</accession>
<dbReference type="GO" id="GO:0005524">
    <property type="term" value="F:ATP binding"/>
    <property type="evidence" value="ECO:0007669"/>
    <property type="project" value="UniProtKB-UniRule"/>
</dbReference>
<dbReference type="PANTHER" id="PTHR47634">
    <property type="entry name" value="PROTEIN KINASE DOMAIN-CONTAINING PROTEIN-RELATED"/>
    <property type="match status" value="1"/>
</dbReference>
<evidence type="ECO:0000256" key="1">
    <source>
        <dbReference type="ARBA" id="ARBA00012513"/>
    </source>
</evidence>
<feature type="domain" description="Protein kinase" evidence="11">
    <location>
        <begin position="54"/>
        <end position="411"/>
    </location>
</feature>